<protein>
    <recommendedName>
        <fullName evidence="2">Peptidase C39 domain-containing protein</fullName>
    </recommendedName>
</protein>
<sequence length="173" mass="19194">MAELSGAGGYWPVINETIDPNVVKQKDKLSCGPACGEMLLKDSGVNNVDQYAIASQTGVPVDVSYLATALNLLDPINPGKWHGGYFELEENDIILLTRLMVKRSWSAELREPGNRLGHLVVVDGGIEIGGIVIPDYLTQMGKIQIRDPWDGTRYQMKIADFLNFWTRRGVYRG</sequence>
<evidence type="ECO:0008006" key="2">
    <source>
        <dbReference type="Google" id="ProtNLM"/>
    </source>
</evidence>
<evidence type="ECO:0000313" key="1">
    <source>
        <dbReference type="EMBL" id="HGG00075.1"/>
    </source>
</evidence>
<dbReference type="AlphaFoldDB" id="A0A7C3VRB0"/>
<accession>A0A7C3VRB0</accession>
<proteinExistence type="predicted"/>
<dbReference type="Gene3D" id="3.90.70.10">
    <property type="entry name" value="Cysteine proteinases"/>
    <property type="match status" value="1"/>
</dbReference>
<name>A0A7C3VRB0_9CYAN</name>
<organism evidence="1">
    <name type="scientific">Planktothricoides sp. SpSt-374</name>
    <dbReference type="NCBI Taxonomy" id="2282167"/>
    <lineage>
        <taxon>Bacteria</taxon>
        <taxon>Bacillati</taxon>
        <taxon>Cyanobacteriota</taxon>
        <taxon>Cyanophyceae</taxon>
        <taxon>Oscillatoriophycideae</taxon>
        <taxon>Oscillatoriales</taxon>
        <taxon>Oscillatoriaceae</taxon>
        <taxon>Planktothricoides</taxon>
    </lineage>
</organism>
<dbReference type="EMBL" id="DSPX01000048">
    <property type="protein sequence ID" value="HGG00075.1"/>
    <property type="molecule type" value="Genomic_DNA"/>
</dbReference>
<comment type="caution">
    <text evidence="1">The sequence shown here is derived from an EMBL/GenBank/DDBJ whole genome shotgun (WGS) entry which is preliminary data.</text>
</comment>
<reference evidence="1" key="1">
    <citation type="journal article" date="2020" name="mSystems">
        <title>Genome- and Community-Level Interaction Insights into Carbon Utilization and Element Cycling Functions of Hydrothermarchaeota in Hydrothermal Sediment.</title>
        <authorList>
            <person name="Zhou Z."/>
            <person name="Liu Y."/>
            <person name="Xu W."/>
            <person name="Pan J."/>
            <person name="Luo Z.H."/>
            <person name="Li M."/>
        </authorList>
    </citation>
    <scope>NUCLEOTIDE SEQUENCE [LARGE SCALE GENOMIC DNA]</scope>
    <source>
        <strain evidence="1">SpSt-374</strain>
    </source>
</reference>
<gene>
    <name evidence="1" type="ORF">ENR15_05280</name>
</gene>